<dbReference type="Pfam" id="PF01547">
    <property type="entry name" value="SBP_bac_1"/>
    <property type="match status" value="1"/>
</dbReference>
<keyword evidence="6" id="KW-1185">Reference proteome</keyword>
<dbReference type="PANTHER" id="PTHR43649">
    <property type="entry name" value="ARABINOSE-BINDING PROTEIN-RELATED"/>
    <property type="match status" value="1"/>
</dbReference>
<dbReference type="RefSeq" id="WP_185121826.1">
    <property type="nucleotide sequence ID" value="NZ_JACJVQ010000019.1"/>
</dbReference>
<reference evidence="5 6" key="1">
    <citation type="submission" date="2020-08" db="EMBL/GenBank/DDBJ databases">
        <title>Cohnella phylogeny.</title>
        <authorList>
            <person name="Dunlap C."/>
        </authorList>
    </citation>
    <scope>NUCLEOTIDE SEQUENCE [LARGE SCALE GENOMIC DNA]</scope>
    <source>
        <strain evidence="5 6">DSM 25241</strain>
    </source>
</reference>
<dbReference type="SUPFAM" id="SSF53850">
    <property type="entry name" value="Periplasmic binding protein-like II"/>
    <property type="match status" value="1"/>
</dbReference>
<proteinExistence type="inferred from homology"/>
<evidence type="ECO:0000256" key="2">
    <source>
        <dbReference type="ARBA" id="ARBA00022448"/>
    </source>
</evidence>
<keyword evidence="4" id="KW-0732">Signal</keyword>
<evidence type="ECO:0000256" key="4">
    <source>
        <dbReference type="SAM" id="SignalP"/>
    </source>
</evidence>
<evidence type="ECO:0000256" key="3">
    <source>
        <dbReference type="SAM" id="MobiDB-lite"/>
    </source>
</evidence>
<dbReference type="PROSITE" id="PS51257">
    <property type="entry name" value="PROKAR_LIPOPROTEIN"/>
    <property type="match status" value="1"/>
</dbReference>
<organism evidence="5 6">
    <name type="scientific">Cohnella thailandensis</name>
    <dbReference type="NCBI Taxonomy" id="557557"/>
    <lineage>
        <taxon>Bacteria</taxon>
        <taxon>Bacillati</taxon>
        <taxon>Bacillota</taxon>
        <taxon>Bacilli</taxon>
        <taxon>Bacillales</taxon>
        <taxon>Paenibacillaceae</taxon>
        <taxon>Cohnella</taxon>
    </lineage>
</organism>
<feature type="compositionally biased region" description="Polar residues" evidence="3">
    <location>
        <begin position="30"/>
        <end position="47"/>
    </location>
</feature>
<comment type="caution">
    <text evidence="5">The sequence shown here is derived from an EMBL/GenBank/DDBJ whole genome shotgun (WGS) entry which is preliminary data.</text>
</comment>
<dbReference type="InterPro" id="IPR050490">
    <property type="entry name" value="Bact_solute-bd_prot1"/>
</dbReference>
<sequence>MKAKKAAFVASSLLIAGGLLTACGSDNNGGNASGTAAPTAENSASGSNNGGKKVKLTAMVGNATDTQNIAKALIAAFEKKYPNITVEIELSPGGTEGDNLAKTKLATGDMSDVFFYNSGSLLQALNPEQNLVDLTNEPFQANIEDSFKQAVTYNGKVYGAPTQSTGTGGWFYNKKIYSDLGLSVPKTWEELMANVKKISEADSGIAPIIGTYKDTWTSQLIFLSDYYNVQASAPNFAADYTANKAKYATTPSALRSFEKMQDIVGYLNKDYLATNLDAGLKMLVEGKGAHYPMLSMIIPTILQNTPDKIDDIGFFAQPGDNADQNGLTVWMPGAVYVYKNTPHLEEALQFVNFVGSVEGMEAIATVSKPTGPYVVKGAEMPEDTPQAVKDMLPYFENGKNAPALEFLSPVKGPSLENITIQVGSGQIDALKAAQDYDKDVEKQAKQLGLSGW</sequence>
<gene>
    <name evidence="5" type="ORF">H7B67_21000</name>
</gene>
<dbReference type="Gene3D" id="3.40.190.10">
    <property type="entry name" value="Periplasmic binding protein-like II"/>
    <property type="match status" value="2"/>
</dbReference>
<evidence type="ECO:0000313" key="5">
    <source>
        <dbReference type="EMBL" id="MBB6636609.1"/>
    </source>
</evidence>
<dbReference type="EMBL" id="JACJVQ010000019">
    <property type="protein sequence ID" value="MBB6636609.1"/>
    <property type="molecule type" value="Genomic_DNA"/>
</dbReference>
<feature type="chain" id="PRO_5038667481" evidence="4">
    <location>
        <begin position="22"/>
        <end position="452"/>
    </location>
</feature>
<accession>A0A841T0K2</accession>
<dbReference type="AlphaFoldDB" id="A0A841T0K2"/>
<comment type="similarity">
    <text evidence="1">Belongs to the bacterial solute-binding protein 1 family.</text>
</comment>
<evidence type="ECO:0000313" key="6">
    <source>
        <dbReference type="Proteomes" id="UP000535838"/>
    </source>
</evidence>
<dbReference type="Proteomes" id="UP000535838">
    <property type="component" value="Unassembled WGS sequence"/>
</dbReference>
<dbReference type="InterPro" id="IPR006059">
    <property type="entry name" value="SBP"/>
</dbReference>
<dbReference type="PANTHER" id="PTHR43649:SF29">
    <property type="entry name" value="OSMOPROTECTIVE COMPOUNDS-BINDING PROTEIN GGTB"/>
    <property type="match status" value="1"/>
</dbReference>
<keyword evidence="2" id="KW-0813">Transport</keyword>
<name>A0A841T0K2_9BACL</name>
<evidence type="ECO:0000256" key="1">
    <source>
        <dbReference type="ARBA" id="ARBA00008520"/>
    </source>
</evidence>
<feature type="region of interest" description="Disordered" evidence="3">
    <location>
        <begin position="30"/>
        <end position="49"/>
    </location>
</feature>
<protein>
    <submittedName>
        <fullName evidence="5">Extracellular solute-binding protein</fullName>
    </submittedName>
</protein>
<feature type="signal peptide" evidence="4">
    <location>
        <begin position="1"/>
        <end position="21"/>
    </location>
</feature>